<feature type="domain" description="Methyltransferase type 11" evidence="1">
    <location>
        <begin position="44"/>
        <end position="137"/>
    </location>
</feature>
<dbReference type="Gene3D" id="3.40.50.150">
    <property type="entry name" value="Vaccinia Virus protein VP39"/>
    <property type="match status" value="1"/>
</dbReference>
<dbReference type="CDD" id="cd02440">
    <property type="entry name" value="AdoMet_MTases"/>
    <property type="match status" value="1"/>
</dbReference>
<evidence type="ECO:0000259" key="1">
    <source>
        <dbReference type="Pfam" id="PF08241"/>
    </source>
</evidence>
<keyword evidence="3" id="KW-1185">Reference proteome</keyword>
<name>A0ABX5EIT9_9MICO</name>
<reference evidence="2 3" key="1">
    <citation type="submission" date="2018-03" db="EMBL/GenBank/DDBJ databases">
        <title>Comparative analysis of microorganisms from saline springs in Andes Mountain Range, Colombia.</title>
        <authorList>
            <person name="Rubin E."/>
        </authorList>
    </citation>
    <scope>NUCLEOTIDE SEQUENCE [LARGE SCALE GENOMIC DNA]</scope>
    <source>
        <strain evidence="2 3">CG 23</strain>
    </source>
</reference>
<dbReference type="PANTHER" id="PTHR43861">
    <property type="entry name" value="TRANS-ACONITATE 2-METHYLTRANSFERASE-RELATED"/>
    <property type="match status" value="1"/>
</dbReference>
<protein>
    <submittedName>
        <fullName evidence="2">Methyltransferase family protein</fullName>
    </submittedName>
</protein>
<keyword evidence="2" id="KW-0808">Transferase</keyword>
<evidence type="ECO:0000313" key="2">
    <source>
        <dbReference type="EMBL" id="PRZ07694.1"/>
    </source>
</evidence>
<proteinExistence type="predicted"/>
<dbReference type="Proteomes" id="UP000239895">
    <property type="component" value="Unassembled WGS sequence"/>
</dbReference>
<dbReference type="InterPro" id="IPR013216">
    <property type="entry name" value="Methyltransf_11"/>
</dbReference>
<dbReference type="SUPFAM" id="SSF53335">
    <property type="entry name" value="S-adenosyl-L-methionine-dependent methyltransferases"/>
    <property type="match status" value="1"/>
</dbReference>
<keyword evidence="2" id="KW-0489">Methyltransferase</keyword>
<organism evidence="2 3">
    <name type="scientific">Isoptericola halotolerans</name>
    <dbReference type="NCBI Taxonomy" id="300560"/>
    <lineage>
        <taxon>Bacteria</taxon>
        <taxon>Bacillati</taxon>
        <taxon>Actinomycetota</taxon>
        <taxon>Actinomycetes</taxon>
        <taxon>Micrococcales</taxon>
        <taxon>Promicromonosporaceae</taxon>
        <taxon>Isoptericola</taxon>
    </lineage>
</organism>
<dbReference type="GO" id="GO:0032259">
    <property type="term" value="P:methylation"/>
    <property type="evidence" value="ECO:0007669"/>
    <property type="project" value="UniProtKB-KW"/>
</dbReference>
<dbReference type="PANTHER" id="PTHR43861:SF1">
    <property type="entry name" value="TRANS-ACONITATE 2-METHYLTRANSFERASE"/>
    <property type="match status" value="1"/>
</dbReference>
<comment type="caution">
    <text evidence="2">The sequence shown here is derived from an EMBL/GenBank/DDBJ whole genome shotgun (WGS) entry which is preliminary data.</text>
</comment>
<dbReference type="RefSeq" id="WP_106266712.1">
    <property type="nucleotide sequence ID" value="NZ_PVTX01000004.1"/>
</dbReference>
<dbReference type="Pfam" id="PF08241">
    <property type="entry name" value="Methyltransf_11"/>
    <property type="match status" value="1"/>
</dbReference>
<dbReference type="EMBL" id="PVTX01000004">
    <property type="protein sequence ID" value="PRZ07694.1"/>
    <property type="molecule type" value="Genomic_DNA"/>
</dbReference>
<dbReference type="GO" id="GO:0008168">
    <property type="term" value="F:methyltransferase activity"/>
    <property type="evidence" value="ECO:0007669"/>
    <property type="project" value="UniProtKB-KW"/>
</dbReference>
<dbReference type="InterPro" id="IPR029063">
    <property type="entry name" value="SAM-dependent_MTases_sf"/>
</dbReference>
<accession>A0ABX5EIT9</accession>
<gene>
    <name evidence="2" type="ORF">BCL65_104137</name>
</gene>
<evidence type="ECO:0000313" key="3">
    <source>
        <dbReference type="Proteomes" id="UP000239895"/>
    </source>
</evidence>
<sequence>MQADLYDDYADSYARENASSLLNAHYERPAMIALAGDVRGRRVLDVGCGAGPLTAELRARGGMMTGLDGSPAMVEIARRQLGDDVPLHVADLAAPLPFADAAFDDVVASLVLHYLEDWGGPLAEIRRVLRPGGRLICSVNHPSVRAFHHPTEDYFATRPYTEDFEFAGEPVTVPFWHRPLHAMTDAFTAAGFRIRVVSEPAPSPTTPPELLPPRIATGERTAFLSFLFFVLEADGEGGSGSPVGAS</sequence>